<dbReference type="SUPFAM" id="SSF53474">
    <property type="entry name" value="alpha/beta-Hydrolases"/>
    <property type="match status" value="1"/>
</dbReference>
<dbReference type="InterPro" id="IPR051167">
    <property type="entry name" value="Prolyl_oligopep/macrocyclase"/>
</dbReference>
<feature type="domain" description="Peptidase S9 prolyl oligopeptidase catalytic" evidence="3">
    <location>
        <begin position="1"/>
        <end position="102"/>
    </location>
</feature>
<dbReference type="InterPro" id="IPR001375">
    <property type="entry name" value="Peptidase_S9_cat"/>
</dbReference>
<reference evidence="5" key="1">
    <citation type="submission" date="2022-11" db="UniProtKB">
        <authorList>
            <consortium name="WormBaseParasite"/>
        </authorList>
    </citation>
    <scope>IDENTIFICATION</scope>
</reference>
<dbReference type="Gene3D" id="3.40.50.1820">
    <property type="entry name" value="alpha/beta hydrolase"/>
    <property type="match status" value="1"/>
</dbReference>
<dbReference type="GO" id="GO:0008236">
    <property type="term" value="F:serine-type peptidase activity"/>
    <property type="evidence" value="ECO:0007669"/>
    <property type="project" value="InterPro"/>
</dbReference>
<keyword evidence="4" id="KW-1185">Reference proteome</keyword>
<evidence type="ECO:0000313" key="5">
    <source>
        <dbReference type="WBParaSite" id="jg24804"/>
    </source>
</evidence>
<dbReference type="PANTHER" id="PTHR42881">
    <property type="entry name" value="PROLYL ENDOPEPTIDASE"/>
    <property type="match status" value="1"/>
</dbReference>
<dbReference type="WBParaSite" id="jg24804">
    <property type="protein sequence ID" value="jg24804"/>
    <property type="gene ID" value="jg24804"/>
</dbReference>
<dbReference type="PANTHER" id="PTHR42881:SF2">
    <property type="entry name" value="PROLYL ENDOPEPTIDASE"/>
    <property type="match status" value="1"/>
</dbReference>
<proteinExistence type="predicted"/>
<name>A0A915DZD7_9BILA</name>
<protein>
    <recommendedName>
        <fullName evidence="1">Prolyl endopeptidase</fullName>
    </recommendedName>
    <alternativeName>
        <fullName evidence="2">Post-proline cleaving enzyme</fullName>
    </alternativeName>
</protein>
<evidence type="ECO:0000256" key="1">
    <source>
        <dbReference type="ARBA" id="ARBA00016310"/>
    </source>
</evidence>
<evidence type="ECO:0000256" key="2">
    <source>
        <dbReference type="ARBA" id="ARBA00029698"/>
    </source>
</evidence>
<accession>A0A915DZD7</accession>
<evidence type="ECO:0000259" key="3">
    <source>
        <dbReference type="Pfam" id="PF00326"/>
    </source>
</evidence>
<sequence>MLMAVASQQRPDLFAAVICWAGTYDMIHFLEKVYCYEESRVEYGDITDKEQFEHILRYSPLHNIPETLVKNPSMLILSGLMDPTVDPRHYSARFLASMHMKMQHMKADSLPLILGRFFEKDAHKLLFNTKSRLIFSFLHAILKFEIYDAE</sequence>
<dbReference type="InterPro" id="IPR029058">
    <property type="entry name" value="AB_hydrolase_fold"/>
</dbReference>
<dbReference type="Proteomes" id="UP000887574">
    <property type="component" value="Unplaced"/>
</dbReference>
<dbReference type="Pfam" id="PF00326">
    <property type="entry name" value="Peptidase_S9"/>
    <property type="match status" value="1"/>
</dbReference>
<dbReference type="GO" id="GO:0006508">
    <property type="term" value="P:proteolysis"/>
    <property type="evidence" value="ECO:0007669"/>
    <property type="project" value="InterPro"/>
</dbReference>
<organism evidence="4 5">
    <name type="scientific">Ditylenchus dipsaci</name>
    <dbReference type="NCBI Taxonomy" id="166011"/>
    <lineage>
        <taxon>Eukaryota</taxon>
        <taxon>Metazoa</taxon>
        <taxon>Ecdysozoa</taxon>
        <taxon>Nematoda</taxon>
        <taxon>Chromadorea</taxon>
        <taxon>Rhabditida</taxon>
        <taxon>Tylenchina</taxon>
        <taxon>Tylenchomorpha</taxon>
        <taxon>Sphaerularioidea</taxon>
        <taxon>Anguinidae</taxon>
        <taxon>Anguininae</taxon>
        <taxon>Ditylenchus</taxon>
    </lineage>
</organism>
<dbReference type="GO" id="GO:0070012">
    <property type="term" value="F:oligopeptidase activity"/>
    <property type="evidence" value="ECO:0007669"/>
    <property type="project" value="TreeGrafter"/>
</dbReference>
<dbReference type="GO" id="GO:0005829">
    <property type="term" value="C:cytosol"/>
    <property type="evidence" value="ECO:0007669"/>
    <property type="project" value="TreeGrafter"/>
</dbReference>
<dbReference type="AlphaFoldDB" id="A0A915DZD7"/>
<evidence type="ECO:0000313" key="4">
    <source>
        <dbReference type="Proteomes" id="UP000887574"/>
    </source>
</evidence>